<keyword evidence="2" id="KW-0511">Multifunctional enzyme</keyword>
<evidence type="ECO:0000256" key="1">
    <source>
        <dbReference type="ARBA" id="ARBA00022679"/>
    </source>
</evidence>
<dbReference type="InterPro" id="IPR020841">
    <property type="entry name" value="PKS_Beta-ketoAc_synthase_dom"/>
</dbReference>
<dbReference type="SMART" id="SM00825">
    <property type="entry name" value="PKS_KS"/>
    <property type="match status" value="1"/>
</dbReference>
<protein>
    <submittedName>
        <fullName evidence="4">CycG</fullName>
    </submittedName>
</protein>
<reference evidence="4" key="1">
    <citation type="journal article" date="2015" name="Org. Lett.">
        <title>Identification of the Polyketide Biosynthetic Machinery for the Indolizidine Alkaloid Cyclizidine.</title>
        <authorList>
            <person name="Huang W."/>
            <person name="Kim S.J."/>
            <person name="Liu J."/>
            <person name="Zhang W."/>
        </authorList>
    </citation>
    <scope>NUCLEOTIDE SEQUENCE</scope>
    <source>
        <strain evidence="4">NCIB 11649</strain>
    </source>
</reference>
<sequence length="275" mass="28475">MSTGTTGSGPDLTAVAIVGVACRLPGSDDPDAFWELLRAGRSAVTEVPPERRRHLGSARWAGLLADVDRFDAEFFGISPKEAAAMDPQQRLMLELGWEALEEAGVRPPDLRGSATGVFVGAMADDYALLGAQAGGRATTRHTLTGVGRGILANRLSYVLGIHGTSLTVDTGQSSSLVAVHLACEAVRRGEVGLAIAGGVSLGLAPESTLRAERLGALSPDGRSHTFDARANGYVRGEGGAALILKPLAAALADGDTVHGCILGGAVNNRRGRRHR</sequence>
<dbReference type="CDD" id="cd00833">
    <property type="entry name" value="PKS"/>
    <property type="match status" value="1"/>
</dbReference>
<dbReference type="GO" id="GO:0004312">
    <property type="term" value="F:fatty acid synthase activity"/>
    <property type="evidence" value="ECO:0007669"/>
    <property type="project" value="TreeGrafter"/>
</dbReference>
<dbReference type="InterPro" id="IPR014030">
    <property type="entry name" value="Ketoacyl_synth_N"/>
</dbReference>
<name>A0A0S2RRE6_9ACTN</name>
<feature type="domain" description="Ketosynthase family 3 (KS3)" evidence="3">
    <location>
        <begin position="12"/>
        <end position="275"/>
    </location>
</feature>
<dbReference type="PROSITE" id="PS52004">
    <property type="entry name" value="KS3_2"/>
    <property type="match status" value="1"/>
</dbReference>
<dbReference type="EMBL" id="KT327068">
    <property type="protein sequence ID" value="ALP32047.1"/>
    <property type="molecule type" value="Genomic_DNA"/>
</dbReference>
<dbReference type="AlphaFoldDB" id="A0A0S2RRE6"/>
<dbReference type="GO" id="GO:0006633">
    <property type="term" value="P:fatty acid biosynthetic process"/>
    <property type="evidence" value="ECO:0007669"/>
    <property type="project" value="TreeGrafter"/>
</dbReference>
<organism evidence="4">
    <name type="scientific">Streptomyces sp. NCIB 11649</name>
    <dbReference type="NCBI Taxonomy" id="1756463"/>
    <lineage>
        <taxon>Bacteria</taxon>
        <taxon>Bacillati</taxon>
        <taxon>Actinomycetota</taxon>
        <taxon>Actinomycetes</taxon>
        <taxon>Kitasatosporales</taxon>
        <taxon>Streptomycetaceae</taxon>
        <taxon>Streptomyces</taxon>
    </lineage>
</organism>
<dbReference type="SUPFAM" id="SSF53901">
    <property type="entry name" value="Thiolase-like"/>
    <property type="match status" value="1"/>
</dbReference>
<keyword evidence="1" id="KW-0808">Transferase</keyword>
<evidence type="ECO:0000313" key="4">
    <source>
        <dbReference type="EMBL" id="ALP32047.1"/>
    </source>
</evidence>
<accession>A0A0S2RRE6</accession>
<evidence type="ECO:0000259" key="3">
    <source>
        <dbReference type="PROSITE" id="PS52004"/>
    </source>
</evidence>
<dbReference type="PANTHER" id="PTHR43775">
    <property type="entry name" value="FATTY ACID SYNTHASE"/>
    <property type="match status" value="1"/>
</dbReference>
<dbReference type="InterPro" id="IPR050091">
    <property type="entry name" value="PKS_NRPS_Biosynth_Enz"/>
</dbReference>
<evidence type="ECO:0000256" key="2">
    <source>
        <dbReference type="ARBA" id="ARBA00023268"/>
    </source>
</evidence>
<proteinExistence type="predicted"/>
<dbReference type="InterPro" id="IPR016039">
    <property type="entry name" value="Thiolase-like"/>
</dbReference>
<dbReference type="Pfam" id="PF00109">
    <property type="entry name" value="ketoacyl-synt"/>
    <property type="match status" value="1"/>
</dbReference>
<gene>
    <name evidence="4" type="primary">cycG</name>
</gene>
<dbReference type="PANTHER" id="PTHR43775:SF51">
    <property type="entry name" value="INACTIVE PHENOLPHTHIOCEROL SYNTHESIS POLYKETIDE SYNTHASE TYPE I PKS1-RELATED"/>
    <property type="match status" value="1"/>
</dbReference>
<dbReference type="Gene3D" id="3.40.47.10">
    <property type="match status" value="1"/>
</dbReference>